<evidence type="ECO:0008006" key="3">
    <source>
        <dbReference type="Google" id="ProtNLM"/>
    </source>
</evidence>
<keyword evidence="2" id="KW-1185">Reference proteome</keyword>
<protein>
    <recommendedName>
        <fullName evidence="3">Glycosyl transferase family 2</fullName>
    </recommendedName>
</protein>
<dbReference type="Proteomes" id="UP000198583">
    <property type="component" value="Unassembled WGS sequence"/>
</dbReference>
<gene>
    <name evidence="1" type="ORF">SAMN04488564_1319</name>
</gene>
<dbReference type="InterPro" id="IPR029044">
    <property type="entry name" value="Nucleotide-diphossugar_trans"/>
</dbReference>
<dbReference type="AlphaFoldDB" id="A0A1I6FJR7"/>
<proteinExistence type="predicted"/>
<name>A0A1I6FJR7_9PSEU</name>
<evidence type="ECO:0000313" key="2">
    <source>
        <dbReference type="Proteomes" id="UP000198583"/>
    </source>
</evidence>
<dbReference type="Gene3D" id="3.90.550.10">
    <property type="entry name" value="Spore Coat Polysaccharide Biosynthesis Protein SpsA, Chain A"/>
    <property type="match status" value="1"/>
</dbReference>
<dbReference type="SUPFAM" id="SSF53448">
    <property type="entry name" value="Nucleotide-diphospho-sugar transferases"/>
    <property type="match status" value="1"/>
</dbReference>
<accession>A0A1I6FJR7</accession>
<sequence>MPRTLHGPGVGADRSPIAKSARPFTQMLTATRVVPGSVTVGYLDPGTWSACFGLSYRDLLLADMSGAGRIVGAELRVVAGSGDIPAGRNLICRQFLAAETEWLWMVDSDMGFAPDTVDRLVDMADPVCRPVMGALCFGLKHSEHGPFHAQRYDIQPTLYAHHRHGFQVVLDYPRDRVVQVAATGAACLLIHRNALLTVLDRHGPVWFDPISTEFGTFSEDLSFCLRLADADIEPYVHTGVKTTHHKHGSYLDEQAYDASRRQKIVM</sequence>
<evidence type="ECO:0000313" key="1">
    <source>
        <dbReference type="EMBL" id="SFR30180.1"/>
    </source>
</evidence>
<dbReference type="EMBL" id="FOYL01000031">
    <property type="protein sequence ID" value="SFR30180.1"/>
    <property type="molecule type" value="Genomic_DNA"/>
</dbReference>
<organism evidence="1 2">
    <name type="scientific">Lentzea waywayandensis</name>
    <dbReference type="NCBI Taxonomy" id="84724"/>
    <lineage>
        <taxon>Bacteria</taxon>
        <taxon>Bacillati</taxon>
        <taxon>Actinomycetota</taxon>
        <taxon>Actinomycetes</taxon>
        <taxon>Pseudonocardiales</taxon>
        <taxon>Pseudonocardiaceae</taxon>
        <taxon>Lentzea</taxon>
    </lineage>
</organism>
<reference evidence="2" key="1">
    <citation type="submission" date="2016-10" db="EMBL/GenBank/DDBJ databases">
        <authorList>
            <person name="Varghese N."/>
            <person name="Submissions S."/>
        </authorList>
    </citation>
    <scope>NUCLEOTIDE SEQUENCE [LARGE SCALE GENOMIC DNA]</scope>
    <source>
        <strain evidence="2">DSM 44232</strain>
    </source>
</reference>